<dbReference type="OrthoDB" id="9782160at2"/>
<dbReference type="InterPro" id="IPR002938">
    <property type="entry name" value="FAD-bd"/>
</dbReference>
<evidence type="ECO:0000256" key="1">
    <source>
        <dbReference type="ARBA" id="ARBA00023002"/>
    </source>
</evidence>
<dbReference type="InterPro" id="IPR050493">
    <property type="entry name" value="FAD-dep_Monooxygenase_BioMet"/>
</dbReference>
<organism evidence="4 5">
    <name type="scientific">Krasilnikoviella flava</name>
    <dbReference type="NCBI Taxonomy" id="526729"/>
    <lineage>
        <taxon>Bacteria</taxon>
        <taxon>Bacillati</taxon>
        <taxon>Actinomycetota</taxon>
        <taxon>Actinomycetes</taxon>
        <taxon>Micrococcales</taxon>
        <taxon>Promicromonosporaceae</taxon>
        <taxon>Krasilnikoviella</taxon>
    </lineage>
</organism>
<dbReference type="Pfam" id="PF01494">
    <property type="entry name" value="FAD_binding_3"/>
    <property type="match status" value="1"/>
</dbReference>
<dbReference type="GO" id="GO:0004497">
    <property type="term" value="F:monooxygenase activity"/>
    <property type="evidence" value="ECO:0007669"/>
    <property type="project" value="UniProtKB-KW"/>
</dbReference>
<dbReference type="Proteomes" id="UP000189777">
    <property type="component" value="Unassembled WGS sequence"/>
</dbReference>
<dbReference type="PRINTS" id="PR00420">
    <property type="entry name" value="RNGMNOXGNASE"/>
</dbReference>
<evidence type="ECO:0000313" key="4">
    <source>
        <dbReference type="EMBL" id="SKC68695.1"/>
    </source>
</evidence>
<feature type="domain" description="FAD-binding" evidence="3">
    <location>
        <begin position="5"/>
        <end position="349"/>
    </location>
</feature>
<proteinExistence type="predicted"/>
<evidence type="ECO:0000313" key="5">
    <source>
        <dbReference type="Proteomes" id="UP000189777"/>
    </source>
</evidence>
<dbReference type="RefSeq" id="WP_079574881.1">
    <property type="nucleotide sequence ID" value="NZ_FUZQ01000004.1"/>
</dbReference>
<reference evidence="4 5" key="1">
    <citation type="submission" date="2017-02" db="EMBL/GenBank/DDBJ databases">
        <authorList>
            <person name="Peterson S.W."/>
        </authorList>
    </citation>
    <scope>NUCLEOTIDE SEQUENCE [LARGE SCALE GENOMIC DNA]</scope>
    <source>
        <strain evidence="4 5">DSM 21481</strain>
    </source>
</reference>
<protein>
    <submittedName>
        <fullName evidence="4">2-polyprenyl-6-methoxyphenol hydroxylase</fullName>
    </submittedName>
</protein>
<dbReference type="SUPFAM" id="SSF51905">
    <property type="entry name" value="FAD/NAD(P)-binding domain"/>
    <property type="match status" value="1"/>
</dbReference>
<dbReference type="EMBL" id="FUZQ01000004">
    <property type="protein sequence ID" value="SKC68695.1"/>
    <property type="molecule type" value="Genomic_DNA"/>
</dbReference>
<dbReference type="STRING" id="526729.SAMN04324258_2599"/>
<keyword evidence="5" id="KW-1185">Reference proteome</keyword>
<dbReference type="Gene3D" id="3.50.50.60">
    <property type="entry name" value="FAD/NAD(P)-binding domain"/>
    <property type="match status" value="1"/>
</dbReference>
<gene>
    <name evidence="4" type="ORF">SAMN04324258_2599</name>
</gene>
<dbReference type="PANTHER" id="PTHR13789:SF309">
    <property type="entry name" value="PUTATIVE (AFU_ORTHOLOGUE AFUA_6G14510)-RELATED"/>
    <property type="match status" value="1"/>
</dbReference>
<dbReference type="GO" id="GO:0071949">
    <property type="term" value="F:FAD binding"/>
    <property type="evidence" value="ECO:0007669"/>
    <property type="project" value="InterPro"/>
</dbReference>
<dbReference type="PANTHER" id="PTHR13789">
    <property type="entry name" value="MONOOXYGENASE"/>
    <property type="match status" value="1"/>
</dbReference>
<keyword evidence="1" id="KW-0560">Oxidoreductase</keyword>
<name>A0A1T5KYZ7_9MICO</name>
<accession>A0A1T5KYZ7</accession>
<dbReference type="InterPro" id="IPR036188">
    <property type="entry name" value="FAD/NAD-bd_sf"/>
</dbReference>
<evidence type="ECO:0000256" key="2">
    <source>
        <dbReference type="ARBA" id="ARBA00023033"/>
    </source>
</evidence>
<dbReference type="AlphaFoldDB" id="A0A1T5KYZ7"/>
<sequence length="396" mass="40803">MAHTAVVVGGGIGGLASAVSLATAGWRTTVLERARELGEVGAGVALTPNAVAALGGLGLDADAVAALGPRTWATGTWDARGRPILRLPDDPDLRASTVLRGVHRARLHGALLARARALGVEVVTDARVTTVAAGDPVGAPAVVRHADRAGTERERQADLVVGADGVRSAVRAALFDGRGPVYSGYSSWRAIVPGLEAAGQGLLQYWGPHAEFGTMPVSDGATYWYGYVRMPEGTRVDDEHGAAVARFAGWADEVRRVIAATPPEAVLRHDVLHLPGGLPRYVRGRVVMVGDAAHATLPTMAQGAATALEDGVCVGRVVAAGVAAGAPLGAALAAYDAARRPRCRALARASVASGRFGSHLGPRWQGLRNALMRRVPAAAVTRGARAVMGWTPPALP</sequence>
<evidence type="ECO:0000259" key="3">
    <source>
        <dbReference type="Pfam" id="PF01494"/>
    </source>
</evidence>
<keyword evidence="2" id="KW-0503">Monooxygenase</keyword>